<accession>A0ABX0J1I4</accession>
<protein>
    <submittedName>
        <fullName evidence="1">Uncharacterized protein</fullName>
    </submittedName>
</protein>
<dbReference type="RefSeq" id="WP_165928959.1">
    <property type="nucleotide sequence ID" value="NZ_VEVQ02000018.1"/>
</dbReference>
<reference evidence="1" key="2">
    <citation type="submission" date="2020-02" db="EMBL/GenBank/DDBJ databases">
        <title>Flavobacterium profundi sp. nov., isolated from a deep-sea seamount.</title>
        <authorList>
            <person name="Zhang D.-C."/>
        </authorList>
    </citation>
    <scope>NUCLEOTIDE SEQUENCE</scope>
    <source>
        <strain evidence="1">EC11</strain>
    </source>
</reference>
<comment type="caution">
    <text evidence="1">The sequence shown here is derived from an EMBL/GenBank/DDBJ whole genome shotgun (WGS) entry which is preliminary data.</text>
</comment>
<organism evidence="1 2">
    <name type="scientific">Flavobacterium jejuense</name>
    <dbReference type="NCBI Taxonomy" id="1544455"/>
    <lineage>
        <taxon>Bacteria</taxon>
        <taxon>Pseudomonadati</taxon>
        <taxon>Bacteroidota</taxon>
        <taxon>Flavobacteriia</taxon>
        <taxon>Flavobacteriales</taxon>
        <taxon>Flavobacteriaceae</taxon>
        <taxon>Flavobacterium</taxon>
    </lineage>
</organism>
<reference evidence="1" key="1">
    <citation type="submission" date="2019-05" db="EMBL/GenBank/DDBJ databases">
        <authorList>
            <person name="Lianzixin W."/>
        </authorList>
    </citation>
    <scope>NUCLEOTIDE SEQUENCE</scope>
    <source>
        <strain evidence="1">EC11</strain>
    </source>
</reference>
<dbReference type="Proteomes" id="UP000817854">
    <property type="component" value="Unassembled WGS sequence"/>
</dbReference>
<proteinExistence type="predicted"/>
<keyword evidence="2" id="KW-1185">Reference proteome</keyword>
<gene>
    <name evidence="1" type="ORF">FIA58_019325</name>
</gene>
<name>A0ABX0J1I4_9FLAO</name>
<evidence type="ECO:0000313" key="1">
    <source>
        <dbReference type="EMBL" id="NHN27834.1"/>
    </source>
</evidence>
<evidence type="ECO:0000313" key="2">
    <source>
        <dbReference type="Proteomes" id="UP000817854"/>
    </source>
</evidence>
<dbReference type="EMBL" id="VEVQ02000018">
    <property type="protein sequence ID" value="NHN27834.1"/>
    <property type="molecule type" value="Genomic_DNA"/>
</dbReference>
<sequence length="54" mass="6342">MKVIFSNNDLELLNGCKNNIIKNSINALETKNTILTQYRELIFERVGFEKIIRE</sequence>